<dbReference type="GeneID" id="6081119"/>
<dbReference type="EMBL" id="DS547121">
    <property type="protein sequence ID" value="EDR03848.1"/>
    <property type="molecule type" value="Genomic_DNA"/>
</dbReference>
<evidence type="ECO:0000313" key="2">
    <source>
        <dbReference type="Proteomes" id="UP000001194"/>
    </source>
</evidence>
<accession>B0DNC8</accession>
<reference evidence="1 2" key="1">
    <citation type="journal article" date="2008" name="Nature">
        <title>The genome of Laccaria bicolor provides insights into mycorrhizal symbiosis.</title>
        <authorList>
            <person name="Martin F."/>
            <person name="Aerts A."/>
            <person name="Ahren D."/>
            <person name="Brun A."/>
            <person name="Danchin E.G.J."/>
            <person name="Duchaussoy F."/>
            <person name="Gibon J."/>
            <person name="Kohler A."/>
            <person name="Lindquist E."/>
            <person name="Pereda V."/>
            <person name="Salamov A."/>
            <person name="Shapiro H.J."/>
            <person name="Wuyts J."/>
            <person name="Blaudez D."/>
            <person name="Buee M."/>
            <person name="Brokstein P."/>
            <person name="Canbaeck B."/>
            <person name="Cohen D."/>
            <person name="Courty P.E."/>
            <person name="Coutinho P.M."/>
            <person name="Delaruelle C."/>
            <person name="Detter J.C."/>
            <person name="Deveau A."/>
            <person name="DiFazio S."/>
            <person name="Duplessis S."/>
            <person name="Fraissinet-Tachet L."/>
            <person name="Lucic E."/>
            <person name="Frey-Klett P."/>
            <person name="Fourrey C."/>
            <person name="Feussner I."/>
            <person name="Gay G."/>
            <person name="Grimwood J."/>
            <person name="Hoegger P.J."/>
            <person name="Jain P."/>
            <person name="Kilaru S."/>
            <person name="Labbe J."/>
            <person name="Lin Y.C."/>
            <person name="Legue V."/>
            <person name="Le Tacon F."/>
            <person name="Marmeisse R."/>
            <person name="Melayah D."/>
            <person name="Montanini B."/>
            <person name="Muratet M."/>
            <person name="Nehls U."/>
            <person name="Niculita-Hirzel H."/>
            <person name="Oudot-Le Secq M.P."/>
            <person name="Peter M."/>
            <person name="Quesneville H."/>
            <person name="Rajashekar B."/>
            <person name="Reich M."/>
            <person name="Rouhier N."/>
            <person name="Schmutz J."/>
            <person name="Yin T."/>
            <person name="Chalot M."/>
            <person name="Henrissat B."/>
            <person name="Kuees U."/>
            <person name="Lucas S."/>
            <person name="Van de Peer Y."/>
            <person name="Podila G.K."/>
            <person name="Polle A."/>
            <person name="Pukkila P.J."/>
            <person name="Richardson P.M."/>
            <person name="Rouze P."/>
            <person name="Sanders I.R."/>
            <person name="Stajich J.E."/>
            <person name="Tunlid A."/>
            <person name="Tuskan G."/>
            <person name="Grigoriev I.V."/>
        </authorList>
    </citation>
    <scope>NUCLEOTIDE SEQUENCE [LARGE SCALE GENOMIC DNA]</scope>
    <source>
        <strain evidence="2">S238N-H82 / ATCC MYA-4686</strain>
    </source>
</reference>
<proteinExistence type="predicted"/>
<gene>
    <name evidence="1" type="ORF">LACBIDRAFT_306577</name>
</gene>
<dbReference type="RefSeq" id="XP_001885416.1">
    <property type="nucleotide sequence ID" value="XM_001885381.1"/>
</dbReference>
<organism evidence="2">
    <name type="scientific">Laccaria bicolor (strain S238N-H82 / ATCC MYA-4686)</name>
    <name type="common">Bicoloured deceiver</name>
    <name type="synonym">Laccaria laccata var. bicolor</name>
    <dbReference type="NCBI Taxonomy" id="486041"/>
    <lineage>
        <taxon>Eukaryota</taxon>
        <taxon>Fungi</taxon>
        <taxon>Dikarya</taxon>
        <taxon>Basidiomycota</taxon>
        <taxon>Agaricomycotina</taxon>
        <taxon>Agaricomycetes</taxon>
        <taxon>Agaricomycetidae</taxon>
        <taxon>Agaricales</taxon>
        <taxon>Agaricineae</taxon>
        <taxon>Hydnangiaceae</taxon>
        <taxon>Laccaria</taxon>
    </lineage>
</organism>
<dbReference type="KEGG" id="lbc:LACBIDRAFT_306577"/>
<dbReference type="AlphaFoldDB" id="B0DNC8"/>
<dbReference type="HOGENOM" id="CLU_2513015_0_0_1"/>
<sequence>MTSLFLRRPISAFDKLSPPSTTCFRLRRTVSSINDPPPSFDECLLASPPYYDEWSWPSPYSLIPPSTNDPLSRMTSSFHTKMQLN</sequence>
<evidence type="ECO:0000313" key="1">
    <source>
        <dbReference type="EMBL" id="EDR03848.1"/>
    </source>
</evidence>
<protein>
    <submittedName>
        <fullName evidence="1">Predicted protein</fullName>
    </submittedName>
</protein>
<dbReference type="InParanoid" id="B0DNC8"/>
<keyword evidence="2" id="KW-1185">Reference proteome</keyword>
<name>B0DNC8_LACBS</name>
<dbReference type="Proteomes" id="UP000001194">
    <property type="component" value="Unassembled WGS sequence"/>
</dbReference>